<evidence type="ECO:0000256" key="1">
    <source>
        <dbReference type="SAM" id="MobiDB-lite"/>
    </source>
</evidence>
<dbReference type="GeneID" id="107949947"/>
<dbReference type="PANTHER" id="PTHR31973">
    <property type="entry name" value="POLYPROTEIN, PUTATIVE-RELATED"/>
    <property type="match status" value="1"/>
</dbReference>
<dbReference type="InterPro" id="IPR004332">
    <property type="entry name" value="Transposase_MuDR"/>
</dbReference>
<protein>
    <recommendedName>
        <fullName evidence="2">Transposase MuDR plant domain-containing protein</fullName>
    </recommendedName>
</protein>
<dbReference type="KEGG" id="ghi:107949947"/>
<accession>A0A1U8NMG2</accession>
<sequence>MSRLFYRFPISTDPLKFSDMELEDDDDLGTMIAIYCPFGIENPSPVELFAEIVEPDPIQMSGFVRLAPTPENPNTGGCSYNTPYSSHCLEIHPEVLATIEDCDEGSDNDDQSHPNDNFSDPDLDDILEDIDEEGPVEGENANPHSSGNTDPGIVIRNNPGTFMSDVDPDAALAREFSKYPNIVPTHLVDNEFDEEELFVVQQFDNKKDCLHAIKQLSLQLGVDYKVTKSTQSLYTGECWKASSGCKWRVRAALMQRTQMWMIRKLEGPHTCTSAHMSQDHRKLDAKTICNYIIPLVKESPTIQVSVLIADMQARFKYKVSY</sequence>
<evidence type="ECO:0000313" key="4">
    <source>
        <dbReference type="RefSeq" id="XP_016740192.1"/>
    </source>
</evidence>
<reference evidence="3" key="1">
    <citation type="journal article" date="2020" name="Nat. Genet.">
        <title>Genomic diversifications of five Gossypium allopolyploid species and their impact on cotton improvement.</title>
        <authorList>
            <person name="Chen Z.J."/>
            <person name="Sreedasyam A."/>
            <person name="Ando A."/>
            <person name="Song Q."/>
            <person name="De Santiago L.M."/>
            <person name="Hulse-Kemp A.M."/>
            <person name="Ding M."/>
            <person name="Ye W."/>
            <person name="Kirkbride R.C."/>
            <person name="Jenkins J."/>
            <person name="Plott C."/>
            <person name="Lovell J."/>
            <person name="Lin Y.M."/>
            <person name="Vaughn R."/>
            <person name="Liu B."/>
            <person name="Simpson S."/>
            <person name="Scheffler B.E."/>
            <person name="Wen L."/>
            <person name="Saski C.A."/>
            <person name="Grover C.E."/>
            <person name="Hu G."/>
            <person name="Conover J.L."/>
            <person name="Carlson J.W."/>
            <person name="Shu S."/>
            <person name="Boston L.B."/>
            <person name="Williams M."/>
            <person name="Peterson D.G."/>
            <person name="McGee K."/>
            <person name="Jones D.C."/>
            <person name="Wendel J.F."/>
            <person name="Stelly D.M."/>
            <person name="Grimwood J."/>
            <person name="Schmutz J."/>
        </authorList>
    </citation>
    <scope>NUCLEOTIDE SEQUENCE [LARGE SCALE GENOMIC DNA]</scope>
    <source>
        <strain evidence="3">cv. TM-1</strain>
    </source>
</reference>
<organism evidence="3 4">
    <name type="scientific">Gossypium hirsutum</name>
    <name type="common">Upland cotton</name>
    <name type="synonym">Gossypium mexicanum</name>
    <dbReference type="NCBI Taxonomy" id="3635"/>
    <lineage>
        <taxon>Eukaryota</taxon>
        <taxon>Viridiplantae</taxon>
        <taxon>Streptophyta</taxon>
        <taxon>Embryophyta</taxon>
        <taxon>Tracheophyta</taxon>
        <taxon>Spermatophyta</taxon>
        <taxon>Magnoliopsida</taxon>
        <taxon>eudicotyledons</taxon>
        <taxon>Gunneridae</taxon>
        <taxon>Pentapetalae</taxon>
        <taxon>rosids</taxon>
        <taxon>malvids</taxon>
        <taxon>Malvales</taxon>
        <taxon>Malvaceae</taxon>
        <taxon>Malvoideae</taxon>
        <taxon>Gossypium</taxon>
    </lineage>
</organism>
<reference evidence="4" key="2">
    <citation type="submission" date="2025-08" db="UniProtKB">
        <authorList>
            <consortium name="RefSeq"/>
        </authorList>
    </citation>
    <scope>IDENTIFICATION</scope>
</reference>
<evidence type="ECO:0000313" key="3">
    <source>
        <dbReference type="Proteomes" id="UP000818029"/>
    </source>
</evidence>
<keyword evidence="3" id="KW-1185">Reference proteome</keyword>
<dbReference type="Proteomes" id="UP000818029">
    <property type="component" value="Chromosome D03"/>
</dbReference>
<dbReference type="SMR" id="A0A1U8NMG2"/>
<feature type="compositionally biased region" description="Acidic residues" evidence="1">
    <location>
        <begin position="119"/>
        <end position="136"/>
    </location>
</feature>
<evidence type="ECO:0000259" key="2">
    <source>
        <dbReference type="Pfam" id="PF03108"/>
    </source>
</evidence>
<feature type="region of interest" description="Disordered" evidence="1">
    <location>
        <begin position="101"/>
        <end position="161"/>
    </location>
</feature>
<dbReference type="PaxDb" id="3635-A0A1U8NMG2"/>
<name>A0A1U8NMG2_GOSHI</name>
<dbReference type="Pfam" id="PF03108">
    <property type="entry name" value="DBD_Tnp_Mut"/>
    <property type="match status" value="1"/>
</dbReference>
<gene>
    <name evidence="4" type="primary">LOC107949947</name>
</gene>
<dbReference type="PANTHER" id="PTHR31973:SF195">
    <property type="entry name" value="MUDR FAMILY TRANSPOSASE"/>
    <property type="match status" value="1"/>
</dbReference>
<dbReference type="OrthoDB" id="1518629at2759"/>
<proteinExistence type="predicted"/>
<dbReference type="AlphaFoldDB" id="A0A1U8NMG2"/>
<dbReference type="RefSeq" id="XP_016740192.1">
    <property type="nucleotide sequence ID" value="XM_016884703.1"/>
</dbReference>
<feature type="domain" description="Transposase MuDR plant" evidence="2">
    <location>
        <begin position="199"/>
        <end position="262"/>
    </location>
</feature>